<evidence type="ECO:0000256" key="1">
    <source>
        <dbReference type="SAM" id="Coils"/>
    </source>
</evidence>
<accession>A0A4Y2HG72</accession>
<protein>
    <submittedName>
        <fullName evidence="2">Uncharacterized protein</fullName>
    </submittedName>
</protein>
<name>A0A4Y2HG72_ARAVE</name>
<reference evidence="2 3" key="1">
    <citation type="journal article" date="2019" name="Sci. Rep.">
        <title>Orb-weaving spider Araneus ventricosus genome elucidates the spidroin gene catalogue.</title>
        <authorList>
            <person name="Kono N."/>
            <person name="Nakamura H."/>
            <person name="Ohtoshi R."/>
            <person name="Moran D.A.P."/>
            <person name="Shinohara A."/>
            <person name="Yoshida Y."/>
            <person name="Fujiwara M."/>
            <person name="Mori M."/>
            <person name="Tomita M."/>
            <person name="Arakawa K."/>
        </authorList>
    </citation>
    <scope>NUCLEOTIDE SEQUENCE [LARGE SCALE GENOMIC DNA]</scope>
</reference>
<organism evidence="2 3">
    <name type="scientific">Araneus ventricosus</name>
    <name type="common">Orbweaver spider</name>
    <name type="synonym">Epeira ventricosa</name>
    <dbReference type="NCBI Taxonomy" id="182803"/>
    <lineage>
        <taxon>Eukaryota</taxon>
        <taxon>Metazoa</taxon>
        <taxon>Ecdysozoa</taxon>
        <taxon>Arthropoda</taxon>
        <taxon>Chelicerata</taxon>
        <taxon>Arachnida</taxon>
        <taxon>Araneae</taxon>
        <taxon>Araneomorphae</taxon>
        <taxon>Entelegynae</taxon>
        <taxon>Araneoidea</taxon>
        <taxon>Araneidae</taxon>
        <taxon>Araneus</taxon>
    </lineage>
</organism>
<dbReference type="EMBL" id="BGPR01001920">
    <property type="protein sequence ID" value="GBM64322.1"/>
    <property type="molecule type" value="Genomic_DNA"/>
</dbReference>
<gene>
    <name evidence="2" type="ORF">AVEN_25935_1</name>
</gene>
<feature type="coiled-coil region" evidence="1">
    <location>
        <begin position="59"/>
        <end position="97"/>
    </location>
</feature>
<proteinExistence type="predicted"/>
<dbReference type="Proteomes" id="UP000499080">
    <property type="component" value="Unassembled WGS sequence"/>
</dbReference>
<evidence type="ECO:0000313" key="2">
    <source>
        <dbReference type="EMBL" id="GBM64322.1"/>
    </source>
</evidence>
<evidence type="ECO:0000313" key="3">
    <source>
        <dbReference type="Proteomes" id="UP000499080"/>
    </source>
</evidence>
<keyword evidence="3" id="KW-1185">Reference proteome</keyword>
<sequence>MAFFAKSQKVDLLSLVAEVGLDVSPNVGSLELIKWIQSTADYEQETFKDILKAMTSVRIQKVKEQKKREKREFEAKEKEKEREHELLLKKMELETEERIESTTEGRVKSSFDVYRLILKFDPKVRDISLYLTLFERQLKRAKVSEELWVSNLFPTAWSS</sequence>
<dbReference type="AlphaFoldDB" id="A0A4Y2HG72"/>
<keyword evidence="1" id="KW-0175">Coiled coil</keyword>
<comment type="caution">
    <text evidence="2">The sequence shown here is derived from an EMBL/GenBank/DDBJ whole genome shotgun (WGS) entry which is preliminary data.</text>
</comment>